<dbReference type="InterPro" id="IPR051685">
    <property type="entry name" value="Ycf3/AcsC/BcsC/TPR_MFPF"/>
</dbReference>
<keyword evidence="6" id="KW-1185">Reference proteome</keyword>
<accession>A0A941AUC0</accession>
<evidence type="ECO:0000313" key="6">
    <source>
        <dbReference type="Proteomes" id="UP000673447"/>
    </source>
</evidence>
<feature type="repeat" description="TPR" evidence="3">
    <location>
        <begin position="189"/>
        <end position="222"/>
    </location>
</feature>
<dbReference type="SMART" id="SM00028">
    <property type="entry name" value="TPR"/>
    <property type="match status" value="3"/>
</dbReference>
<dbReference type="SUPFAM" id="SSF48452">
    <property type="entry name" value="TPR-like"/>
    <property type="match status" value="1"/>
</dbReference>
<evidence type="ECO:0000256" key="2">
    <source>
        <dbReference type="ARBA" id="ARBA00022803"/>
    </source>
</evidence>
<feature type="signal peptide" evidence="4">
    <location>
        <begin position="1"/>
        <end position="22"/>
    </location>
</feature>
<evidence type="ECO:0000256" key="3">
    <source>
        <dbReference type="PROSITE-ProRule" id="PRU00339"/>
    </source>
</evidence>
<dbReference type="InterPro" id="IPR011990">
    <property type="entry name" value="TPR-like_helical_dom_sf"/>
</dbReference>
<evidence type="ECO:0000313" key="5">
    <source>
        <dbReference type="EMBL" id="MBP3983028.1"/>
    </source>
</evidence>
<sequence length="240" mass="26711">MDRKSLFFLIAGAFAIAVPALAQTNVVVETRLYSSAERKIGYEFRDDVNALWANLPNDGAEATHRKLEPILAYCDAQRRAGRRLVSVATTQEYERYMTENANGEPTEWIDIACPAAYKLKGYLHAGARQAPEAIEWLDRAIALAPYYPEAHTEKGFVLGQSGRLPEALESYRHALELAEAVPSAAHIKPLALRGQGWVLTEMGDLDGAQRAYEASLEIEPDNPLAKNELEYIAKLREKQP</sequence>
<organism evidence="5 6">
    <name type="scientific">Pseudoxanthomonas helianthi</name>
    <dbReference type="NCBI Taxonomy" id="1453541"/>
    <lineage>
        <taxon>Bacteria</taxon>
        <taxon>Pseudomonadati</taxon>
        <taxon>Pseudomonadota</taxon>
        <taxon>Gammaproteobacteria</taxon>
        <taxon>Lysobacterales</taxon>
        <taxon>Lysobacteraceae</taxon>
        <taxon>Pseudoxanthomonas</taxon>
    </lineage>
</organism>
<dbReference type="PANTHER" id="PTHR44943:SF8">
    <property type="entry name" value="TPR REPEAT-CONTAINING PROTEIN MJ0263"/>
    <property type="match status" value="1"/>
</dbReference>
<dbReference type="InterPro" id="IPR019734">
    <property type="entry name" value="TPR_rpt"/>
</dbReference>
<protein>
    <submittedName>
        <fullName evidence="5">Tetratricopeptide repeat protein</fullName>
    </submittedName>
</protein>
<evidence type="ECO:0000256" key="1">
    <source>
        <dbReference type="ARBA" id="ARBA00022737"/>
    </source>
</evidence>
<keyword evidence="2 3" id="KW-0802">TPR repeat</keyword>
<reference evidence="5" key="1">
    <citation type="journal article" date="2016" name="Int. J. Syst. Evol. Microbiol.">
        <title>Pseudoxanthomonas helianthi sp. nov., isolated from roots of Jerusalem artichoke (Helianthus tuberosus).</title>
        <authorList>
            <person name="Kittiwongwattana C."/>
            <person name="Thawai C."/>
        </authorList>
    </citation>
    <scope>NUCLEOTIDE SEQUENCE</scope>
    <source>
        <strain evidence="5">110414</strain>
    </source>
</reference>
<feature type="repeat" description="TPR" evidence="3">
    <location>
        <begin position="148"/>
        <end position="181"/>
    </location>
</feature>
<dbReference type="PANTHER" id="PTHR44943">
    <property type="entry name" value="CELLULOSE SYNTHASE OPERON PROTEIN C"/>
    <property type="match status" value="1"/>
</dbReference>
<dbReference type="RefSeq" id="WP_210534898.1">
    <property type="nucleotide sequence ID" value="NZ_JAGKTC010000001.1"/>
</dbReference>
<evidence type="ECO:0000256" key="4">
    <source>
        <dbReference type="SAM" id="SignalP"/>
    </source>
</evidence>
<dbReference type="Proteomes" id="UP000673447">
    <property type="component" value="Unassembled WGS sequence"/>
</dbReference>
<gene>
    <name evidence="5" type="ORF">J5837_01215</name>
</gene>
<keyword evidence="4" id="KW-0732">Signal</keyword>
<comment type="caution">
    <text evidence="5">The sequence shown here is derived from an EMBL/GenBank/DDBJ whole genome shotgun (WGS) entry which is preliminary data.</text>
</comment>
<proteinExistence type="predicted"/>
<keyword evidence="1" id="KW-0677">Repeat</keyword>
<reference evidence="5" key="2">
    <citation type="submission" date="2021-03" db="EMBL/GenBank/DDBJ databases">
        <authorList>
            <person name="Cao W."/>
        </authorList>
    </citation>
    <scope>NUCLEOTIDE SEQUENCE</scope>
    <source>
        <strain evidence="5">110414</strain>
    </source>
</reference>
<name>A0A941AUC0_9GAMM</name>
<dbReference type="AlphaFoldDB" id="A0A941AUC0"/>
<dbReference type="EMBL" id="JAGKTC010000001">
    <property type="protein sequence ID" value="MBP3983028.1"/>
    <property type="molecule type" value="Genomic_DNA"/>
</dbReference>
<dbReference type="Pfam" id="PF13424">
    <property type="entry name" value="TPR_12"/>
    <property type="match status" value="1"/>
</dbReference>
<dbReference type="Gene3D" id="1.25.40.10">
    <property type="entry name" value="Tetratricopeptide repeat domain"/>
    <property type="match status" value="2"/>
</dbReference>
<feature type="chain" id="PRO_5037650726" evidence="4">
    <location>
        <begin position="23"/>
        <end position="240"/>
    </location>
</feature>
<dbReference type="PROSITE" id="PS50005">
    <property type="entry name" value="TPR"/>
    <property type="match status" value="2"/>
</dbReference>